<evidence type="ECO:0000256" key="4">
    <source>
        <dbReference type="ARBA" id="ARBA00022777"/>
    </source>
</evidence>
<dbReference type="Proteomes" id="UP000887574">
    <property type="component" value="Unplaced"/>
</dbReference>
<feature type="domain" description="Protein kinase" evidence="6">
    <location>
        <begin position="1"/>
        <end position="224"/>
    </location>
</feature>
<dbReference type="InterPro" id="IPR008271">
    <property type="entry name" value="Ser/Thr_kinase_AS"/>
</dbReference>
<sequence length="224" mass="25558">MEKLLVHHTPTQPRTLPSTRLVPVSIFILKTNQASVPRTGLRVAVRFRGAPGRGDSSLIVVNRNQKIGDDDDNIYIILKLAQGGPFYKFLHHVRQISEEDARFYLSEIVLAVGYLHSKKIVHRDLKTDNFLLDEHGHIVLSGNIDYTAPETFEIDPTGKDHISISSMGDAKLVDWYAVGVIAYQMIYGEKPWPEDKKLKLLVIKNKSVRFVKNIKYTRFLLDHQ</sequence>
<accession>A0A915CVY3</accession>
<dbReference type="SUPFAM" id="SSF56112">
    <property type="entry name" value="Protein kinase-like (PK-like)"/>
    <property type="match status" value="1"/>
</dbReference>
<dbReference type="WBParaSite" id="jg12930">
    <property type="protein sequence ID" value="jg12930"/>
    <property type="gene ID" value="jg12930"/>
</dbReference>
<keyword evidence="7" id="KW-1185">Reference proteome</keyword>
<evidence type="ECO:0000313" key="7">
    <source>
        <dbReference type="Proteomes" id="UP000887574"/>
    </source>
</evidence>
<dbReference type="InterPro" id="IPR011009">
    <property type="entry name" value="Kinase-like_dom_sf"/>
</dbReference>
<organism evidence="7 8">
    <name type="scientific">Ditylenchus dipsaci</name>
    <dbReference type="NCBI Taxonomy" id="166011"/>
    <lineage>
        <taxon>Eukaryota</taxon>
        <taxon>Metazoa</taxon>
        <taxon>Ecdysozoa</taxon>
        <taxon>Nematoda</taxon>
        <taxon>Chromadorea</taxon>
        <taxon>Rhabditida</taxon>
        <taxon>Tylenchina</taxon>
        <taxon>Tylenchomorpha</taxon>
        <taxon>Sphaerularioidea</taxon>
        <taxon>Anguinidae</taxon>
        <taxon>Anguininae</taxon>
        <taxon>Ditylenchus</taxon>
    </lineage>
</organism>
<proteinExistence type="predicted"/>
<dbReference type="Gene3D" id="3.30.200.20">
    <property type="entry name" value="Phosphorylase Kinase, domain 1"/>
    <property type="match status" value="1"/>
</dbReference>
<dbReference type="PANTHER" id="PTHR24351">
    <property type="entry name" value="RIBOSOMAL PROTEIN S6 KINASE"/>
    <property type="match status" value="1"/>
</dbReference>
<keyword evidence="4" id="KW-0418">Kinase</keyword>
<evidence type="ECO:0000256" key="1">
    <source>
        <dbReference type="ARBA" id="ARBA00022527"/>
    </source>
</evidence>
<keyword evidence="5" id="KW-0067">ATP-binding</keyword>
<dbReference type="Pfam" id="PF00069">
    <property type="entry name" value="Pkinase"/>
    <property type="match status" value="1"/>
</dbReference>
<evidence type="ECO:0000256" key="5">
    <source>
        <dbReference type="ARBA" id="ARBA00022840"/>
    </source>
</evidence>
<dbReference type="PROSITE" id="PS50011">
    <property type="entry name" value="PROTEIN_KINASE_DOM"/>
    <property type="match status" value="1"/>
</dbReference>
<dbReference type="PROSITE" id="PS00108">
    <property type="entry name" value="PROTEIN_KINASE_ST"/>
    <property type="match status" value="1"/>
</dbReference>
<dbReference type="SMART" id="SM00220">
    <property type="entry name" value="S_TKc"/>
    <property type="match status" value="1"/>
</dbReference>
<evidence type="ECO:0000256" key="2">
    <source>
        <dbReference type="ARBA" id="ARBA00022679"/>
    </source>
</evidence>
<keyword evidence="2" id="KW-0808">Transferase</keyword>
<keyword evidence="3" id="KW-0547">Nucleotide-binding</keyword>
<protein>
    <submittedName>
        <fullName evidence="8">Protein kinase domain-containing protein</fullName>
    </submittedName>
</protein>
<dbReference type="AlphaFoldDB" id="A0A915CVY3"/>
<name>A0A915CVY3_9BILA</name>
<reference evidence="8" key="1">
    <citation type="submission" date="2022-11" db="UniProtKB">
        <authorList>
            <consortium name="WormBaseParasite"/>
        </authorList>
    </citation>
    <scope>IDENTIFICATION</scope>
</reference>
<keyword evidence="1" id="KW-0723">Serine/threonine-protein kinase</keyword>
<dbReference type="Gene3D" id="1.10.510.10">
    <property type="entry name" value="Transferase(Phosphotransferase) domain 1"/>
    <property type="match status" value="2"/>
</dbReference>
<dbReference type="GO" id="GO:0004674">
    <property type="term" value="F:protein serine/threonine kinase activity"/>
    <property type="evidence" value="ECO:0007669"/>
    <property type="project" value="UniProtKB-KW"/>
</dbReference>
<evidence type="ECO:0000313" key="8">
    <source>
        <dbReference type="WBParaSite" id="jg12930"/>
    </source>
</evidence>
<evidence type="ECO:0000256" key="3">
    <source>
        <dbReference type="ARBA" id="ARBA00022741"/>
    </source>
</evidence>
<dbReference type="InterPro" id="IPR000719">
    <property type="entry name" value="Prot_kinase_dom"/>
</dbReference>
<dbReference type="GO" id="GO:0005524">
    <property type="term" value="F:ATP binding"/>
    <property type="evidence" value="ECO:0007669"/>
    <property type="project" value="UniProtKB-KW"/>
</dbReference>
<evidence type="ECO:0000259" key="6">
    <source>
        <dbReference type="PROSITE" id="PS50011"/>
    </source>
</evidence>